<evidence type="ECO:0000313" key="11">
    <source>
        <dbReference type="Proteomes" id="UP001360560"/>
    </source>
</evidence>
<evidence type="ECO:0000256" key="8">
    <source>
        <dbReference type="SAM" id="Phobius"/>
    </source>
</evidence>
<evidence type="ECO:0000313" key="10">
    <source>
        <dbReference type="EMBL" id="GMM37295.1"/>
    </source>
</evidence>
<evidence type="ECO:0000256" key="1">
    <source>
        <dbReference type="ARBA" id="ARBA00004127"/>
    </source>
</evidence>
<feature type="transmembrane region" description="Helical" evidence="8">
    <location>
        <begin position="333"/>
        <end position="349"/>
    </location>
</feature>
<evidence type="ECO:0000256" key="7">
    <source>
        <dbReference type="ARBA" id="ARBA00023136"/>
    </source>
</evidence>
<feature type="transmembrane region" description="Helical" evidence="8">
    <location>
        <begin position="470"/>
        <end position="492"/>
    </location>
</feature>
<name>A0AAV5QSQ2_9ASCO</name>
<keyword evidence="5 8" id="KW-1133">Transmembrane helix</keyword>
<comment type="subcellular location">
    <subcellularLocation>
        <location evidence="1">Endomembrane system</location>
        <topology evidence="1">Multi-pass membrane protein</topology>
    </subcellularLocation>
</comment>
<feature type="transmembrane region" description="Helical" evidence="8">
    <location>
        <begin position="38"/>
        <end position="56"/>
    </location>
</feature>
<dbReference type="InterPro" id="IPR011701">
    <property type="entry name" value="MFS"/>
</dbReference>
<dbReference type="GO" id="GO:0005886">
    <property type="term" value="C:plasma membrane"/>
    <property type="evidence" value="ECO:0007669"/>
    <property type="project" value="TreeGrafter"/>
</dbReference>
<dbReference type="GO" id="GO:0015343">
    <property type="term" value="F:siderophore-iron transmembrane transporter activity"/>
    <property type="evidence" value="ECO:0007669"/>
    <property type="project" value="TreeGrafter"/>
</dbReference>
<keyword evidence="3" id="KW-0813">Transport</keyword>
<dbReference type="InterPro" id="IPR020846">
    <property type="entry name" value="MFS_dom"/>
</dbReference>
<feature type="transmembrane region" description="Helical" evidence="8">
    <location>
        <begin position="294"/>
        <end position="313"/>
    </location>
</feature>
<reference evidence="10 11" key="1">
    <citation type="journal article" date="2023" name="Elife">
        <title>Identification of key yeast species and microbe-microbe interactions impacting larval growth of Drosophila in the wild.</title>
        <authorList>
            <person name="Mure A."/>
            <person name="Sugiura Y."/>
            <person name="Maeda R."/>
            <person name="Honda K."/>
            <person name="Sakurai N."/>
            <person name="Takahashi Y."/>
            <person name="Watada M."/>
            <person name="Katoh T."/>
            <person name="Gotoh A."/>
            <person name="Gotoh Y."/>
            <person name="Taniguchi I."/>
            <person name="Nakamura K."/>
            <person name="Hayashi T."/>
            <person name="Katayama T."/>
            <person name="Uemura T."/>
            <person name="Hattori Y."/>
        </authorList>
    </citation>
    <scope>NUCLEOTIDE SEQUENCE [LARGE SCALE GENOMIC DNA]</scope>
    <source>
        <strain evidence="10 11">SC-9</strain>
    </source>
</reference>
<feature type="domain" description="Major facilitator superfamily (MFS) profile" evidence="9">
    <location>
        <begin position="40"/>
        <end position="571"/>
    </location>
</feature>
<evidence type="ECO:0000256" key="4">
    <source>
        <dbReference type="ARBA" id="ARBA00022692"/>
    </source>
</evidence>
<dbReference type="GO" id="GO:0005774">
    <property type="term" value="C:vacuolar membrane"/>
    <property type="evidence" value="ECO:0007669"/>
    <property type="project" value="TreeGrafter"/>
</dbReference>
<gene>
    <name evidence="10" type="ORF">DASC09_046200</name>
</gene>
<keyword evidence="7 8" id="KW-0472">Membrane</keyword>
<dbReference type="PANTHER" id="PTHR23501">
    <property type="entry name" value="MAJOR FACILITATOR SUPERFAMILY"/>
    <property type="match status" value="1"/>
</dbReference>
<dbReference type="Proteomes" id="UP001360560">
    <property type="component" value="Unassembled WGS sequence"/>
</dbReference>
<dbReference type="PROSITE" id="PS50850">
    <property type="entry name" value="MFS"/>
    <property type="match status" value="1"/>
</dbReference>
<sequence length="616" mass="68597">MSESDNKSVGAEHQQPHTPTKSIGIRKVEVLSAQYGDWKLRILLFISIFFVAYTYSIDATFRSLAQPLATASYAEHSLMSTVNVIRGVVAAAAQPTYARLSDRFGRLELFLLAIVFYVIGTIIQSQATNVNKFAGGAVMYQIGYTGVIAIIQIILADFSNLNWRLTASFIPALPFIINTWVSGDMTSSLYAHHGWSYSVWIFAIIFPCSCIPLVLCFIHMHIKARSTEEWQAITEEESLENEKTHKWNSFTDNVAVKYFWDLDIVGILLIICVLGFILVPFTLAGGIHDNWKKASTIAPLVIGFVLIPVFIVWEGEFAKTPIIPFPLLKDRGVWSALIIAIFIDLIWYMPNDYMYTVLIVGMNASVKAATRIVSLYSFVSVITGPLVGLLVVKVRRVKGFIVFGVVMWLVALGILLHFRGDNDGTTESQKFLDGVIGGLCLMGFGAGFFTYSTQVSISSVTSHEHMATVLCLYLSFYNIGMAIGASVSGAIWTNKMPGYLNKEFLKLGLTQELADSAYSDPFSFIVTYPWGSSARIAVVQAYAETQRLLCIVGLVLCVPLLATTLFLRDHKLDNVQSLELVDPEKAIEEEKKGEVVVNNYDEDYIVRFLKKLVFRK</sequence>
<dbReference type="Pfam" id="PF07690">
    <property type="entry name" value="MFS_1"/>
    <property type="match status" value="2"/>
</dbReference>
<keyword evidence="11" id="KW-1185">Reference proteome</keyword>
<keyword evidence="4 8" id="KW-0812">Transmembrane</keyword>
<dbReference type="SUPFAM" id="SSF103473">
    <property type="entry name" value="MFS general substrate transporter"/>
    <property type="match status" value="1"/>
</dbReference>
<dbReference type="FunFam" id="1.20.1250.20:FF:000197">
    <property type="entry name" value="Siderophore iron transporter 1"/>
    <property type="match status" value="1"/>
</dbReference>
<protein>
    <submittedName>
        <fullName evidence="10">Siderophore transporter</fullName>
    </submittedName>
</protein>
<dbReference type="EMBL" id="BTFZ01000011">
    <property type="protein sequence ID" value="GMM37295.1"/>
    <property type="molecule type" value="Genomic_DNA"/>
</dbReference>
<dbReference type="Gene3D" id="1.20.1250.20">
    <property type="entry name" value="MFS general substrate transporter like domains"/>
    <property type="match status" value="1"/>
</dbReference>
<comment type="similarity">
    <text evidence="2">Belongs to the major facilitator superfamily.</text>
</comment>
<feature type="transmembrane region" description="Helical" evidence="8">
    <location>
        <begin position="546"/>
        <end position="567"/>
    </location>
</feature>
<dbReference type="RefSeq" id="XP_064854291.1">
    <property type="nucleotide sequence ID" value="XM_064998219.1"/>
</dbReference>
<dbReference type="GO" id="GO:0005768">
    <property type="term" value="C:endosome"/>
    <property type="evidence" value="ECO:0007669"/>
    <property type="project" value="TreeGrafter"/>
</dbReference>
<proteinExistence type="inferred from homology"/>
<feature type="transmembrane region" description="Helical" evidence="8">
    <location>
        <begin position="264"/>
        <end position="288"/>
    </location>
</feature>
<evidence type="ECO:0000256" key="6">
    <source>
        <dbReference type="ARBA" id="ARBA00023065"/>
    </source>
</evidence>
<feature type="transmembrane region" description="Helical" evidence="8">
    <location>
        <begin position="109"/>
        <end position="127"/>
    </location>
</feature>
<comment type="caution">
    <text evidence="10">The sequence shown here is derived from an EMBL/GenBank/DDBJ whole genome shotgun (WGS) entry which is preliminary data.</text>
</comment>
<evidence type="ECO:0000256" key="3">
    <source>
        <dbReference type="ARBA" id="ARBA00022448"/>
    </source>
</evidence>
<dbReference type="InterPro" id="IPR036259">
    <property type="entry name" value="MFS_trans_sf"/>
</dbReference>
<organism evidence="10 11">
    <name type="scientific">Saccharomycopsis crataegensis</name>
    <dbReference type="NCBI Taxonomy" id="43959"/>
    <lineage>
        <taxon>Eukaryota</taxon>
        <taxon>Fungi</taxon>
        <taxon>Dikarya</taxon>
        <taxon>Ascomycota</taxon>
        <taxon>Saccharomycotina</taxon>
        <taxon>Saccharomycetes</taxon>
        <taxon>Saccharomycopsidaceae</taxon>
        <taxon>Saccharomycopsis</taxon>
    </lineage>
</organism>
<evidence type="ECO:0000256" key="5">
    <source>
        <dbReference type="ARBA" id="ARBA00022989"/>
    </source>
</evidence>
<evidence type="ECO:0000259" key="9">
    <source>
        <dbReference type="PROSITE" id="PS50850"/>
    </source>
</evidence>
<feature type="transmembrane region" description="Helical" evidence="8">
    <location>
        <begin position="133"/>
        <end position="156"/>
    </location>
</feature>
<feature type="transmembrane region" description="Helical" evidence="8">
    <location>
        <begin position="195"/>
        <end position="218"/>
    </location>
</feature>
<feature type="transmembrane region" description="Helical" evidence="8">
    <location>
        <begin position="369"/>
        <end position="392"/>
    </location>
</feature>
<dbReference type="GeneID" id="90075270"/>
<feature type="transmembrane region" description="Helical" evidence="8">
    <location>
        <begin position="163"/>
        <end position="183"/>
    </location>
</feature>
<keyword evidence="6" id="KW-0406">Ion transport</keyword>
<feature type="transmembrane region" description="Helical" evidence="8">
    <location>
        <begin position="399"/>
        <end position="419"/>
    </location>
</feature>
<feature type="transmembrane region" description="Helical" evidence="8">
    <location>
        <begin position="431"/>
        <end position="449"/>
    </location>
</feature>
<dbReference type="PANTHER" id="PTHR23501:SF92">
    <property type="entry name" value="GLUTATHIONE EXCHANGER 1-RELATED"/>
    <property type="match status" value="1"/>
</dbReference>
<accession>A0AAV5QSQ2</accession>
<dbReference type="AlphaFoldDB" id="A0AAV5QSQ2"/>
<evidence type="ECO:0000256" key="2">
    <source>
        <dbReference type="ARBA" id="ARBA00008335"/>
    </source>
</evidence>